<dbReference type="Gene3D" id="1.10.10.10">
    <property type="entry name" value="Winged helix-like DNA-binding domain superfamily/Winged helix DNA-binding domain"/>
    <property type="match status" value="1"/>
</dbReference>
<reference evidence="6" key="1">
    <citation type="submission" date="2018-12" db="EMBL/GenBank/DDBJ databases">
        <title>Tengunoibacter tsumagoiensis gen. nov., sp. nov., Dictyobacter kobayashii sp. nov., D. alpinus sp. nov., and D. joshuensis sp. nov. and description of Dictyobacteraceae fam. nov. within the order Ktedonobacterales isolated from Tengu-no-mugimeshi.</title>
        <authorList>
            <person name="Wang C.M."/>
            <person name="Zheng Y."/>
            <person name="Sakai Y."/>
            <person name="Toyoda A."/>
            <person name="Minakuchi Y."/>
            <person name="Abe K."/>
            <person name="Yokota A."/>
            <person name="Yabe S."/>
        </authorList>
    </citation>
    <scope>NUCLEOTIDE SEQUENCE [LARGE SCALE GENOMIC DNA]</scope>
    <source>
        <strain evidence="6">Uno16</strain>
    </source>
</reference>
<dbReference type="InterPro" id="IPR019734">
    <property type="entry name" value="TPR_rpt"/>
</dbReference>
<feature type="domain" description="Bacterial transcriptional activator" evidence="4">
    <location>
        <begin position="190"/>
        <end position="332"/>
    </location>
</feature>
<dbReference type="SMART" id="SM00028">
    <property type="entry name" value="TPR"/>
    <property type="match status" value="8"/>
</dbReference>
<organism evidence="5 6">
    <name type="scientific">Dictyobacter alpinus</name>
    <dbReference type="NCBI Taxonomy" id="2014873"/>
    <lineage>
        <taxon>Bacteria</taxon>
        <taxon>Bacillati</taxon>
        <taxon>Chloroflexota</taxon>
        <taxon>Ktedonobacteria</taxon>
        <taxon>Ktedonobacterales</taxon>
        <taxon>Dictyobacteraceae</taxon>
        <taxon>Dictyobacter</taxon>
    </lineage>
</organism>
<dbReference type="InterPro" id="IPR036388">
    <property type="entry name" value="WH-like_DNA-bd_sf"/>
</dbReference>
<dbReference type="Gene3D" id="1.25.40.10">
    <property type="entry name" value="Tetratricopeptide repeat domain"/>
    <property type="match status" value="3"/>
</dbReference>
<dbReference type="EMBL" id="BIFT01000001">
    <property type="protein sequence ID" value="GCE24706.1"/>
    <property type="molecule type" value="Genomic_DNA"/>
</dbReference>
<feature type="region of interest" description="Disordered" evidence="3">
    <location>
        <begin position="700"/>
        <end position="721"/>
    </location>
</feature>
<evidence type="ECO:0000259" key="4">
    <source>
        <dbReference type="SMART" id="SM01043"/>
    </source>
</evidence>
<dbReference type="InterPro" id="IPR005158">
    <property type="entry name" value="BTAD"/>
</dbReference>
<dbReference type="GO" id="GO:0003677">
    <property type="term" value="F:DNA binding"/>
    <property type="evidence" value="ECO:0007669"/>
    <property type="project" value="UniProtKB-KW"/>
</dbReference>
<sequence>MTGKITYRQQFTRCGKERCRKCKEGSGHGPYWYAYWSENGRTVSKYIGATLPDSVKLEQASATMATSIASLSSPTTTPALRVYVLGQFRIDRKGEHDEWQTIDGRLWHRRRARSLLGCLLSSPNRRLSREQVMDQLWPDLEIGIAANRLNGAVHELRQMLEPDLTRPADSRLLRLERDVLGLAGHQEIWVDAEAFENLIKEADTATDPTQIRQLQEEAAELYRGSYLLEELYSEWASQRRDALHRAWVGLLLNLAQNLAEHEEYASAIETLDRLRTADPTNETALQHLMMLLTQRDRRGEALQIYRQHETMLQRDFEGEPLPETTELYEKLRKGHVPTLYTQKVEAIAPASEIQAEVAEVEADLSFTRPTFQLGRHYQSPLIGRDREFHTMRQVMHSLQKKVAAAASITQPLTQQHFPTTATSSLRTRNPHFILLRGEPGIGKTRLAEELSLQAYKDGWTVAWSRSYEQESSIPYHPWTDLLRTLFKSTAVFANLTKRRNDTSTHTMLRELAASPLKLERLSALLPDLEIIHQANGNGKPTVPISHEQERLNLWEATLGLITSFSKQHPLLLVLDDLHWADDSSIELLTYLIHHLQDQPVLLVGTCRDGELTPQHKLRSLIADLQREKAVVVVPVLPLTSTQIGTLVAHLPHDLVESIQNQAAGNPFFAEELARYIDTTNKDADQSLPLDPLPDYKLATSNGPSYHAHTSSIKTSNQPENELNRPTISLPEAIAAVLERRLDRLSPGCRQLLGKATVIGGSFELRQLLPMANDADEDTVLDLLDEALNAGLLIEEGTGAHIIYHFWHPLIISHLYSRLSAARRAQLHRRAAEAIKSTSGNQPEKVAATIVYHLSKGGGDAATLAYYAEFAGNQAYSLAAYTEAQQYYSLVFQALSSNDITATAHIDIHAYIQHIIHKDIEQLRFDEPLHLCRILERIAECSIVLGNFVEGRQVYEYILLLRTSTRFQSYLNSDLSKSAAHNAEQHQQEAQIQAMLWREIGNTWTFTSEYETAYSCYERGKTTMLEAGITNGAAWACLHLQYGALFRLQGDYTQSRRYLQEALTMLEGIVHAPEPTRDLSLTRIERALTGDPLEIGYAHERLGIVAASLGEVNSAMDHLHTALGIYERSELISEMARVCGNLGAVNIVKGAHDEARMYMRRSLALAERGGDLPNMTFVTHNLGDVAQRSGSLQEAEAWYKQSLELAERINDREHISWCCISLASVHTDLGHLKAATKDIQHALVTSRAIKSTRCMRFAMVGLADLRITQALAIRQLPENQENTKRCTQLLARAKTTLQKSIAYEGMEIETIIDAKHSLALVHFLQGDLDTAQEIAQRTLKEAQDYETTRIIERAYRLLGRIFQSRGWLSLALNYFEEARKICQEHGLQLDYARTLACCGSLLLQQYHQSSPFPHDTHKHIYQQGIDYINESRQIFQECHAAIDLKAVEQSARKETTIKIRR</sequence>
<dbReference type="GO" id="GO:0005524">
    <property type="term" value="F:ATP binding"/>
    <property type="evidence" value="ECO:0007669"/>
    <property type="project" value="UniProtKB-KW"/>
</dbReference>
<name>A0A402B034_9CHLR</name>
<dbReference type="Pfam" id="PF03704">
    <property type="entry name" value="BTAD"/>
    <property type="match status" value="1"/>
</dbReference>
<protein>
    <recommendedName>
        <fullName evidence="4">Bacterial transcriptional activator domain-containing protein</fullName>
    </recommendedName>
</protein>
<dbReference type="Pfam" id="PF13424">
    <property type="entry name" value="TPR_12"/>
    <property type="match status" value="1"/>
</dbReference>
<dbReference type="InterPro" id="IPR041664">
    <property type="entry name" value="AAA_16"/>
</dbReference>
<evidence type="ECO:0000313" key="5">
    <source>
        <dbReference type="EMBL" id="GCE24706.1"/>
    </source>
</evidence>
<keyword evidence="2" id="KW-0067">ATP-binding</keyword>
<dbReference type="GO" id="GO:0005737">
    <property type="term" value="C:cytoplasm"/>
    <property type="evidence" value="ECO:0007669"/>
    <property type="project" value="TreeGrafter"/>
</dbReference>
<dbReference type="PANTHER" id="PTHR16305:SF28">
    <property type="entry name" value="GUANYLATE CYCLASE DOMAIN-CONTAINING PROTEIN"/>
    <property type="match status" value="1"/>
</dbReference>
<dbReference type="Pfam" id="PF20586">
    <property type="entry name" value="DUF6788"/>
    <property type="match status" value="1"/>
</dbReference>
<dbReference type="InterPro" id="IPR046738">
    <property type="entry name" value="DUF6788"/>
</dbReference>
<dbReference type="SUPFAM" id="SSF48452">
    <property type="entry name" value="TPR-like"/>
    <property type="match status" value="4"/>
</dbReference>
<dbReference type="RefSeq" id="WP_126625382.1">
    <property type="nucleotide sequence ID" value="NZ_BIFT01000001.1"/>
</dbReference>
<dbReference type="Pfam" id="PF13191">
    <property type="entry name" value="AAA_16"/>
    <property type="match status" value="1"/>
</dbReference>
<dbReference type="InterPro" id="IPR016032">
    <property type="entry name" value="Sig_transdc_resp-reg_C-effctor"/>
</dbReference>
<dbReference type="InterPro" id="IPR041617">
    <property type="entry name" value="TPR_MalT"/>
</dbReference>
<evidence type="ECO:0000256" key="1">
    <source>
        <dbReference type="ARBA" id="ARBA00022741"/>
    </source>
</evidence>
<dbReference type="PANTHER" id="PTHR16305">
    <property type="entry name" value="TESTICULAR SOLUBLE ADENYLYL CYCLASE"/>
    <property type="match status" value="1"/>
</dbReference>
<dbReference type="OrthoDB" id="134656at2"/>
<keyword evidence="1" id="KW-0547">Nucleotide-binding</keyword>
<dbReference type="InterPro" id="IPR011990">
    <property type="entry name" value="TPR-like_helical_dom_sf"/>
</dbReference>
<dbReference type="Pfam" id="PF17874">
    <property type="entry name" value="TPR_MalT"/>
    <property type="match status" value="1"/>
</dbReference>
<dbReference type="Proteomes" id="UP000287171">
    <property type="component" value="Unassembled WGS sequence"/>
</dbReference>
<dbReference type="GO" id="GO:0000160">
    <property type="term" value="P:phosphorelay signal transduction system"/>
    <property type="evidence" value="ECO:0007669"/>
    <property type="project" value="InterPro"/>
</dbReference>
<accession>A0A402B034</accession>
<dbReference type="GO" id="GO:0006355">
    <property type="term" value="P:regulation of DNA-templated transcription"/>
    <property type="evidence" value="ECO:0007669"/>
    <property type="project" value="InterPro"/>
</dbReference>
<evidence type="ECO:0000256" key="2">
    <source>
        <dbReference type="ARBA" id="ARBA00022840"/>
    </source>
</evidence>
<dbReference type="SMART" id="SM01043">
    <property type="entry name" value="BTAD"/>
    <property type="match status" value="1"/>
</dbReference>
<dbReference type="SUPFAM" id="SSF52540">
    <property type="entry name" value="P-loop containing nucleoside triphosphate hydrolases"/>
    <property type="match status" value="1"/>
</dbReference>
<dbReference type="InterPro" id="IPR027417">
    <property type="entry name" value="P-loop_NTPase"/>
</dbReference>
<keyword evidence="6" id="KW-1185">Reference proteome</keyword>
<dbReference type="SUPFAM" id="SSF46894">
    <property type="entry name" value="C-terminal effector domain of the bipartite response regulators"/>
    <property type="match status" value="1"/>
</dbReference>
<dbReference type="Gene3D" id="3.40.50.300">
    <property type="entry name" value="P-loop containing nucleotide triphosphate hydrolases"/>
    <property type="match status" value="1"/>
</dbReference>
<evidence type="ECO:0000256" key="3">
    <source>
        <dbReference type="SAM" id="MobiDB-lite"/>
    </source>
</evidence>
<gene>
    <name evidence="5" type="ORF">KDA_01900</name>
</gene>
<dbReference type="GO" id="GO:0004016">
    <property type="term" value="F:adenylate cyclase activity"/>
    <property type="evidence" value="ECO:0007669"/>
    <property type="project" value="TreeGrafter"/>
</dbReference>
<comment type="caution">
    <text evidence="5">The sequence shown here is derived from an EMBL/GenBank/DDBJ whole genome shotgun (WGS) entry which is preliminary data.</text>
</comment>
<proteinExistence type="predicted"/>
<evidence type="ECO:0000313" key="6">
    <source>
        <dbReference type="Proteomes" id="UP000287171"/>
    </source>
</evidence>